<dbReference type="PANTHER" id="PTHR46182">
    <property type="entry name" value="FI19480P1"/>
    <property type="match status" value="1"/>
</dbReference>
<dbReference type="InterPro" id="IPR035986">
    <property type="entry name" value="PKD_dom_sf"/>
</dbReference>
<dbReference type="Proteomes" id="UP001597092">
    <property type="component" value="Unassembled WGS sequence"/>
</dbReference>
<keyword evidence="4" id="KW-1185">Reference proteome</keyword>
<evidence type="ECO:0000313" key="4">
    <source>
        <dbReference type="Proteomes" id="UP001597092"/>
    </source>
</evidence>
<feature type="region of interest" description="Disordered" evidence="1">
    <location>
        <begin position="571"/>
        <end position="593"/>
    </location>
</feature>
<evidence type="ECO:0000256" key="1">
    <source>
        <dbReference type="SAM" id="MobiDB-lite"/>
    </source>
</evidence>
<gene>
    <name evidence="3" type="ORF">ACFSAS_01845</name>
</gene>
<reference evidence="3 4" key="1">
    <citation type="journal article" date="2019" name="Int. J. Syst. Evol. Microbiol.">
        <title>The Global Catalogue of Microorganisms (GCM) 10K type strain sequencing project: providing services to taxonomists for standard genome sequencing and annotation.</title>
        <authorList>
            <consortium name="The Broad Institute Genomics Platform"/>
            <consortium name="The Broad Institute Genome Sequencing Center for Infectious Disease"/>
            <person name="Wu L."/>
            <person name="Ma J."/>
        </authorList>
    </citation>
    <scope>NUCLEOTIDE SEQUENCE [LARGE SCALE GENOMIC DNA]</scope>
    <source>
        <strain evidence="3 4">CGMCC 1.10387</strain>
    </source>
</reference>
<feature type="domain" description="PKD" evidence="2">
    <location>
        <begin position="507"/>
        <end position="562"/>
    </location>
</feature>
<feature type="region of interest" description="Disordered" evidence="1">
    <location>
        <begin position="420"/>
        <end position="452"/>
    </location>
</feature>
<dbReference type="InterPro" id="IPR000601">
    <property type="entry name" value="PKD_dom"/>
</dbReference>
<feature type="region of interest" description="Disordered" evidence="1">
    <location>
        <begin position="90"/>
        <end position="109"/>
    </location>
</feature>
<name>A0ABD6DQ12_9EURY</name>
<dbReference type="RefSeq" id="WP_256308165.1">
    <property type="nucleotide sequence ID" value="NZ_JANHAW010000002.1"/>
</dbReference>
<accession>A0ABD6DQ12</accession>
<protein>
    <submittedName>
        <fullName evidence="3">PKD domain-containing protein</fullName>
    </submittedName>
</protein>
<feature type="compositionally biased region" description="Low complexity" evidence="1">
    <location>
        <begin position="741"/>
        <end position="754"/>
    </location>
</feature>
<feature type="region of interest" description="Disordered" evidence="1">
    <location>
        <begin position="28"/>
        <end position="61"/>
    </location>
</feature>
<dbReference type="InterPro" id="IPR029865">
    <property type="entry name" value="KIAA0319-like"/>
</dbReference>
<feature type="compositionally biased region" description="Polar residues" evidence="1">
    <location>
        <begin position="575"/>
        <end position="592"/>
    </location>
</feature>
<dbReference type="Pfam" id="PF08308">
    <property type="entry name" value="PEGA"/>
    <property type="match status" value="1"/>
</dbReference>
<proteinExistence type="predicted"/>
<dbReference type="InterPro" id="IPR013229">
    <property type="entry name" value="PEGA"/>
</dbReference>
<dbReference type="InterPro" id="IPR013783">
    <property type="entry name" value="Ig-like_fold"/>
</dbReference>
<dbReference type="PROSITE" id="PS50093">
    <property type="entry name" value="PKD"/>
    <property type="match status" value="2"/>
</dbReference>
<feature type="compositionally biased region" description="Basic and acidic residues" evidence="1">
    <location>
        <begin position="95"/>
        <end position="104"/>
    </location>
</feature>
<evidence type="ECO:0000259" key="2">
    <source>
        <dbReference type="PROSITE" id="PS50093"/>
    </source>
</evidence>
<dbReference type="CDD" id="cd00146">
    <property type="entry name" value="PKD"/>
    <property type="match status" value="2"/>
</dbReference>
<dbReference type="SMART" id="SM00089">
    <property type="entry name" value="PKD"/>
    <property type="match status" value="3"/>
</dbReference>
<feature type="region of interest" description="Disordered" evidence="1">
    <location>
        <begin position="737"/>
        <end position="775"/>
    </location>
</feature>
<comment type="caution">
    <text evidence="3">The sequence shown here is derived from an EMBL/GenBank/DDBJ whole genome shotgun (WGS) entry which is preliminary data.</text>
</comment>
<dbReference type="SUPFAM" id="SSF49299">
    <property type="entry name" value="PKD domain"/>
    <property type="match status" value="3"/>
</dbReference>
<organism evidence="3 4">
    <name type="scientific">Halobellus litoreus</name>
    <dbReference type="NCBI Taxonomy" id="755310"/>
    <lineage>
        <taxon>Archaea</taxon>
        <taxon>Methanobacteriati</taxon>
        <taxon>Methanobacteriota</taxon>
        <taxon>Stenosarchaea group</taxon>
        <taxon>Halobacteria</taxon>
        <taxon>Halobacteriales</taxon>
        <taxon>Haloferacaceae</taxon>
        <taxon>Halobellus</taxon>
    </lineage>
</organism>
<feature type="compositionally biased region" description="Basic and acidic residues" evidence="1">
    <location>
        <begin position="34"/>
        <end position="45"/>
    </location>
</feature>
<sequence>MKGRSHTTLTLLFVGMVVFAAGPAMGATTPAPVPDDRRESPELRSSESTGGEVSPPARVEFKTAGSGAVQELVVVERIDRDGDGYASGVQLKVVSDTRPKDPKENGQAGRSTAKLFSVLIGGPFKKLHRFFTKDASDEFFTPGQVVSATTADGTRDVVTYRPIGPKRYLGPGEEADETPLYIGTAREDKVWAHDSHAVEMSQFLGPDEERTTIESLKLGACWDPESRGSLTGKDFDACLQPTDIPDQGFAAVFDSLYGTPPFVFAPDEPLKIESPEQDRTETMTVTSNVDGAVVTIDRERVGTTPWTGEVPTDVGRDGSVRVTVADRGYLPETRRIAEPRDIDTRLTKIEQPITVRTAEPGATVFVDGEVVGVTPWSGERWVEGTYDVFVSADGKAPSQFTDVRAGDTIATELANDSLITSVTEPSLDGTSLGGSADSSTTETSGDDGSEPELLLTNTDLTEAQLETDLRQIQDVKLVASRFEASETTVGVGEPVTLTAGQSYSLVGAITAYEWSFGDGSTTGRLSTASRTHTYASPGTYTVELTVRDGSGNTDTATRKITVRDASPKAAFAPSTFDSQTGEPVSFDASGSTDAEGPISSYRWTFGDGSSANGPTQTHTYASSGSYTVRLTVTDGGGNTAVREKTVNVTAPNARPSAAFTSSADRQAGTVTLDASASADDDGSITQYVWFFENRTVMTGERVTYDATGTGPHDVELLVVDDAGGSATVTETVDIADEPRTKTTSTTNTAAPSLTDDAPAEQTSTATAPPIEESDEGILDALGNLLRELVDALG</sequence>
<evidence type="ECO:0000313" key="3">
    <source>
        <dbReference type="EMBL" id="MFD1684348.1"/>
    </source>
</evidence>
<dbReference type="EMBL" id="JBHUDP010000001">
    <property type="protein sequence ID" value="MFD1684348.1"/>
    <property type="molecule type" value="Genomic_DNA"/>
</dbReference>
<feature type="compositionally biased region" description="Low complexity" evidence="1">
    <location>
        <begin position="433"/>
        <end position="443"/>
    </location>
</feature>
<feature type="domain" description="PKD" evidence="2">
    <location>
        <begin position="567"/>
        <end position="655"/>
    </location>
</feature>
<dbReference type="InterPro" id="IPR022409">
    <property type="entry name" value="PKD/Chitinase_dom"/>
</dbReference>
<dbReference type="PANTHER" id="PTHR46182:SF2">
    <property type="entry name" value="FI19480P1"/>
    <property type="match status" value="1"/>
</dbReference>
<dbReference type="Pfam" id="PF18911">
    <property type="entry name" value="PKD_4"/>
    <property type="match status" value="3"/>
</dbReference>
<dbReference type="AlphaFoldDB" id="A0ABD6DQ12"/>
<dbReference type="Gene3D" id="2.60.40.10">
    <property type="entry name" value="Immunoglobulins"/>
    <property type="match status" value="3"/>
</dbReference>